<dbReference type="SMART" id="SM00115">
    <property type="entry name" value="CASc"/>
    <property type="match status" value="1"/>
</dbReference>
<dbReference type="InterPro" id="IPR002398">
    <property type="entry name" value="Pept_C14"/>
</dbReference>
<evidence type="ECO:0000313" key="9">
    <source>
        <dbReference type="EMBL" id="CAD7628453.1"/>
    </source>
</evidence>
<dbReference type="AlphaFoldDB" id="A0A7R9KUD7"/>
<dbReference type="OrthoDB" id="6044770at2759"/>
<dbReference type="SUPFAM" id="SSF52129">
    <property type="entry name" value="Caspase-like"/>
    <property type="match status" value="1"/>
</dbReference>
<dbReference type="PANTHER" id="PTHR47901:SF8">
    <property type="entry name" value="CASPASE-3"/>
    <property type="match status" value="1"/>
</dbReference>
<keyword evidence="4" id="KW-0378">Hydrolase</keyword>
<feature type="domain" description="Caspase family p10" evidence="7">
    <location>
        <begin position="279"/>
        <end position="367"/>
    </location>
</feature>
<dbReference type="CDD" id="cd01671">
    <property type="entry name" value="CARD"/>
    <property type="match status" value="1"/>
</dbReference>
<evidence type="ECO:0000256" key="1">
    <source>
        <dbReference type="ARBA" id="ARBA00010134"/>
    </source>
</evidence>
<protein>
    <submittedName>
        <fullName evidence="9">Uncharacterized protein</fullName>
    </submittedName>
</protein>
<dbReference type="PROSITE" id="PS50208">
    <property type="entry name" value="CASPASE_P20"/>
    <property type="match status" value="1"/>
</dbReference>
<evidence type="ECO:0000256" key="5">
    <source>
        <dbReference type="PIRSR" id="PIRSR038001-1"/>
    </source>
</evidence>
<dbReference type="GO" id="GO:0006508">
    <property type="term" value="P:proteolysis"/>
    <property type="evidence" value="ECO:0007669"/>
    <property type="project" value="UniProtKB-KW"/>
</dbReference>
<dbReference type="InterPro" id="IPR029030">
    <property type="entry name" value="Caspase-like_dom_sf"/>
</dbReference>
<dbReference type="Proteomes" id="UP000759131">
    <property type="component" value="Unassembled WGS sequence"/>
</dbReference>
<dbReference type="Pfam" id="PF00656">
    <property type="entry name" value="Peptidase_C14"/>
    <property type="match status" value="1"/>
</dbReference>
<proteinExistence type="inferred from homology"/>
<gene>
    <name evidence="9" type="ORF">OSB1V03_LOCUS8875</name>
</gene>
<reference evidence="9" key="1">
    <citation type="submission" date="2020-11" db="EMBL/GenBank/DDBJ databases">
        <authorList>
            <person name="Tran Van P."/>
        </authorList>
    </citation>
    <scope>NUCLEOTIDE SEQUENCE</scope>
</reference>
<dbReference type="EMBL" id="CAJPIZ010005725">
    <property type="protein sequence ID" value="CAG2108883.1"/>
    <property type="molecule type" value="Genomic_DNA"/>
</dbReference>
<keyword evidence="2" id="KW-0645">Protease</keyword>
<evidence type="ECO:0000313" key="10">
    <source>
        <dbReference type="Proteomes" id="UP000759131"/>
    </source>
</evidence>
<accession>A0A7R9KUD7</accession>
<evidence type="ECO:0000256" key="2">
    <source>
        <dbReference type="ARBA" id="ARBA00022670"/>
    </source>
</evidence>
<dbReference type="GO" id="GO:0004197">
    <property type="term" value="F:cysteine-type endopeptidase activity"/>
    <property type="evidence" value="ECO:0007669"/>
    <property type="project" value="InterPro"/>
</dbReference>
<feature type="domain" description="Caspase family p20" evidence="8">
    <location>
        <begin position="131"/>
        <end position="256"/>
    </location>
</feature>
<dbReference type="CDD" id="cd00032">
    <property type="entry name" value="CASc"/>
    <property type="match status" value="1"/>
</dbReference>
<evidence type="ECO:0000256" key="6">
    <source>
        <dbReference type="RuleBase" id="RU003971"/>
    </source>
</evidence>
<name>A0A7R9KUD7_9ACAR</name>
<dbReference type="InterPro" id="IPR002138">
    <property type="entry name" value="Pept_C14_p10"/>
</dbReference>
<dbReference type="InterPro" id="IPR001309">
    <property type="entry name" value="Pept_C14_p20"/>
</dbReference>
<dbReference type="PIRSF" id="PIRSF038001">
    <property type="entry name" value="Caspase_ICE"/>
    <property type="match status" value="1"/>
</dbReference>
<keyword evidence="3" id="KW-0053">Apoptosis</keyword>
<keyword evidence="10" id="KW-1185">Reference proteome</keyword>
<evidence type="ECO:0000259" key="7">
    <source>
        <dbReference type="PROSITE" id="PS50207"/>
    </source>
</evidence>
<dbReference type="EMBL" id="OC860300">
    <property type="protein sequence ID" value="CAD7628453.1"/>
    <property type="molecule type" value="Genomic_DNA"/>
</dbReference>
<dbReference type="Gene3D" id="3.40.50.1460">
    <property type="match status" value="1"/>
</dbReference>
<evidence type="ECO:0000259" key="8">
    <source>
        <dbReference type="PROSITE" id="PS50208"/>
    </source>
</evidence>
<dbReference type="PANTHER" id="PTHR47901">
    <property type="entry name" value="CASPASE RECRUITMENT DOMAIN-CONTAINING PROTEIN 18"/>
    <property type="match status" value="1"/>
</dbReference>
<dbReference type="InterPro" id="IPR011600">
    <property type="entry name" value="Pept_C14_caspase"/>
</dbReference>
<dbReference type="PRINTS" id="PR00376">
    <property type="entry name" value="IL1BCENZYME"/>
</dbReference>
<evidence type="ECO:0000256" key="4">
    <source>
        <dbReference type="ARBA" id="ARBA00022801"/>
    </source>
</evidence>
<dbReference type="InterPro" id="IPR015917">
    <property type="entry name" value="Pept_C14A"/>
</dbReference>
<feature type="active site" evidence="5">
    <location>
        <position position="209"/>
    </location>
</feature>
<dbReference type="GO" id="GO:0006915">
    <property type="term" value="P:apoptotic process"/>
    <property type="evidence" value="ECO:0007669"/>
    <property type="project" value="UniProtKB-KW"/>
</dbReference>
<evidence type="ECO:0000256" key="3">
    <source>
        <dbReference type="ARBA" id="ARBA00022703"/>
    </source>
</evidence>
<comment type="similarity">
    <text evidence="1 6">Belongs to the peptidase C14A family.</text>
</comment>
<organism evidence="9">
    <name type="scientific">Medioppia subpectinata</name>
    <dbReference type="NCBI Taxonomy" id="1979941"/>
    <lineage>
        <taxon>Eukaryota</taxon>
        <taxon>Metazoa</taxon>
        <taxon>Ecdysozoa</taxon>
        <taxon>Arthropoda</taxon>
        <taxon>Chelicerata</taxon>
        <taxon>Arachnida</taxon>
        <taxon>Acari</taxon>
        <taxon>Acariformes</taxon>
        <taxon>Sarcoptiformes</taxon>
        <taxon>Oribatida</taxon>
        <taxon>Brachypylina</taxon>
        <taxon>Oppioidea</taxon>
        <taxon>Oppiidae</taxon>
        <taxon>Medioppia</taxon>
    </lineage>
</organism>
<dbReference type="PROSITE" id="PS50207">
    <property type="entry name" value="CASPASE_P10"/>
    <property type="match status" value="1"/>
</dbReference>
<sequence length="381" mass="43209">MLTKIEDPIERKRRFLNDLCRRGPEAYNLFSEVLYGVDQVPAARILRPSIFTGTFSKQQVMENITSSPLTEVAAEVFPSGGVDSGDHSVPYVRSPTSTIVCSIENPDLLTSVKKCKKEMKGANIYRMRADPRGYCLIFNTFKYLNDCYPQRAGSEAETKRMTDVFTQLHFNVEVRENQTKDEMEAALKDFSKRFELSKHDAFILMVLSHGHSGYVVAADGVSLHFNDIIKRFNNENSPHLINKPKLFFFNCCRGDTHDLGPKFVLDDFEDAVSDARSFDTRSVPLNGDMMICYSTIDGYVSWRNENTGSWFGTALCQSLAKQSHSYELHAILTTTSHLVNNKSTSDGEKQVMEHSYRGWKKLFYFNPGIAENRESTSSPIC</sequence>
<feature type="active site" evidence="5">
    <location>
        <position position="252"/>
    </location>
</feature>